<protein>
    <recommendedName>
        <fullName evidence="2">Cell division coordinator CpoB</fullName>
    </recommendedName>
</protein>
<keyword evidence="8" id="KW-1185">Reference proteome</keyword>
<evidence type="ECO:0000259" key="6">
    <source>
        <dbReference type="Pfam" id="PF16331"/>
    </source>
</evidence>
<dbReference type="Gene3D" id="1.25.40.10">
    <property type="entry name" value="Tetratricopeptide repeat domain"/>
    <property type="match status" value="1"/>
</dbReference>
<dbReference type="GO" id="GO:0043093">
    <property type="term" value="P:FtsZ-dependent cytokinesis"/>
    <property type="evidence" value="ECO:0007669"/>
    <property type="project" value="UniProtKB-UniRule"/>
</dbReference>
<dbReference type="Proteomes" id="UP000295765">
    <property type="component" value="Unassembled WGS sequence"/>
</dbReference>
<dbReference type="NCBIfam" id="TIGR02795">
    <property type="entry name" value="tol_pal_ybgF"/>
    <property type="match status" value="1"/>
</dbReference>
<evidence type="ECO:0000256" key="4">
    <source>
        <dbReference type="SAM" id="MobiDB-lite"/>
    </source>
</evidence>
<feature type="domain" description="YbgF trimerisation" evidence="6">
    <location>
        <begin position="28"/>
        <end position="66"/>
    </location>
</feature>
<evidence type="ECO:0000313" key="7">
    <source>
        <dbReference type="EMBL" id="TCO81974.1"/>
    </source>
</evidence>
<dbReference type="InterPro" id="IPR039565">
    <property type="entry name" value="BamD-like"/>
</dbReference>
<name>A0A4R2LG82_9GAMM</name>
<dbReference type="EMBL" id="SLWY01000006">
    <property type="protein sequence ID" value="TCO81974.1"/>
    <property type="molecule type" value="Genomic_DNA"/>
</dbReference>
<evidence type="ECO:0000259" key="5">
    <source>
        <dbReference type="Pfam" id="PF13525"/>
    </source>
</evidence>
<feature type="domain" description="Outer membrane lipoprotein BamD-like" evidence="5">
    <location>
        <begin position="131"/>
        <end position="252"/>
    </location>
</feature>
<dbReference type="RefSeq" id="WP_132540121.1">
    <property type="nucleotide sequence ID" value="NZ_SLWY01000006.1"/>
</dbReference>
<dbReference type="InterPro" id="IPR032519">
    <property type="entry name" value="YbgF_tri"/>
</dbReference>
<accession>A0A4R2LG82</accession>
<evidence type="ECO:0000256" key="2">
    <source>
        <dbReference type="HAMAP-Rule" id="MF_02066"/>
    </source>
</evidence>
<reference evidence="7 8" key="1">
    <citation type="submission" date="2019-03" db="EMBL/GenBank/DDBJ databases">
        <title>Genomic Encyclopedia of Type Strains, Phase IV (KMG-IV): sequencing the most valuable type-strain genomes for metagenomic binning, comparative biology and taxonomic classification.</title>
        <authorList>
            <person name="Goeker M."/>
        </authorList>
    </citation>
    <scope>NUCLEOTIDE SEQUENCE [LARGE SCALE GENOMIC DNA]</scope>
    <source>
        <strain evidence="7 8">DSM 25287</strain>
    </source>
</reference>
<dbReference type="InterPro" id="IPR019734">
    <property type="entry name" value="TPR_rpt"/>
</dbReference>
<evidence type="ECO:0000256" key="3">
    <source>
        <dbReference type="PROSITE-ProRule" id="PRU00339"/>
    </source>
</evidence>
<feature type="compositionally biased region" description="Pro residues" evidence="4">
    <location>
        <begin position="78"/>
        <end position="112"/>
    </location>
</feature>
<dbReference type="PROSITE" id="PS50005">
    <property type="entry name" value="TPR"/>
    <property type="match status" value="1"/>
</dbReference>
<feature type="coiled-coil region" evidence="2">
    <location>
        <begin position="33"/>
        <end position="60"/>
    </location>
</feature>
<dbReference type="HAMAP" id="MF_02066">
    <property type="entry name" value="CpoB"/>
    <property type="match status" value="1"/>
</dbReference>
<dbReference type="Gene3D" id="1.20.5.110">
    <property type="match status" value="1"/>
</dbReference>
<dbReference type="Pfam" id="PF16331">
    <property type="entry name" value="TolA_bind_tri"/>
    <property type="match status" value="1"/>
</dbReference>
<comment type="subcellular location">
    <subcellularLocation>
        <location evidence="2">Periplasm</location>
    </subcellularLocation>
</comment>
<keyword evidence="2" id="KW-0132">Cell division</keyword>
<keyword evidence="3" id="KW-0802">TPR repeat</keyword>
<dbReference type="OrthoDB" id="9768142at2"/>
<keyword evidence="2" id="KW-0175">Coiled coil</keyword>
<evidence type="ECO:0000256" key="1">
    <source>
        <dbReference type="ARBA" id="ARBA00022729"/>
    </source>
</evidence>
<dbReference type="SUPFAM" id="SSF48452">
    <property type="entry name" value="TPR-like"/>
    <property type="match status" value="1"/>
</dbReference>
<comment type="caution">
    <text evidence="7">The sequence shown here is derived from an EMBL/GenBank/DDBJ whole genome shotgun (WGS) entry which is preliminary data.</text>
</comment>
<dbReference type="AlphaFoldDB" id="A0A4R2LG82"/>
<dbReference type="InterPro" id="IPR034706">
    <property type="entry name" value="CpoB"/>
</dbReference>
<sequence length="252" mass="26767" precursor="true">MKRRPAPRLLALGLAAALAGPAAAQSRNDSPLLLELLDRVEQLEQETRQLRGDIEVLRYQLEQSQQPPQRPGATPAPAGTPPAAKPPAAAPVPTAPAPAAVPPASAPVPPAAAPTAPAAPAAPAAGAAAGQQESYDAAVKLLRDGRYEQAATALQDFLHRFPGGPLAGNAQYWLGENYYVMRDFARSRDAFIQFGASYPNNERVPEALLKLGYCYDELGDAAKAREVLRRLTQAYPGTNAAAQAERRLQQLR</sequence>
<keyword evidence="2" id="KW-0574">Periplasm</keyword>
<feature type="signal peptide" evidence="2">
    <location>
        <begin position="1"/>
        <end position="24"/>
    </location>
</feature>
<comment type="function">
    <text evidence="2">Mediates coordination of peptidoglycan synthesis and outer membrane constriction during cell division.</text>
</comment>
<evidence type="ECO:0000313" key="8">
    <source>
        <dbReference type="Proteomes" id="UP000295765"/>
    </source>
</evidence>
<keyword evidence="1 2" id="KW-0732">Signal</keyword>
<dbReference type="Pfam" id="PF13525">
    <property type="entry name" value="YfiO"/>
    <property type="match status" value="1"/>
</dbReference>
<organism evidence="7 8">
    <name type="scientific">Plasticicumulans lactativorans</name>
    <dbReference type="NCBI Taxonomy" id="1133106"/>
    <lineage>
        <taxon>Bacteria</taxon>
        <taxon>Pseudomonadati</taxon>
        <taxon>Pseudomonadota</taxon>
        <taxon>Gammaproteobacteria</taxon>
        <taxon>Candidatus Competibacteraceae</taxon>
        <taxon>Plasticicumulans</taxon>
    </lineage>
</organism>
<keyword evidence="2" id="KW-0131">Cell cycle</keyword>
<comment type="similarity">
    <text evidence="2">Belongs to the CpoB family.</text>
</comment>
<gene>
    <name evidence="2" type="primary">cpoB</name>
    <name evidence="7" type="ORF">EV699_10668</name>
</gene>
<feature type="region of interest" description="Disordered" evidence="4">
    <location>
        <begin position="63"/>
        <end position="119"/>
    </location>
</feature>
<feature type="repeat" description="TPR" evidence="3">
    <location>
        <begin position="205"/>
        <end position="238"/>
    </location>
</feature>
<dbReference type="InterPro" id="IPR011990">
    <property type="entry name" value="TPR-like_helical_dom_sf"/>
</dbReference>
<dbReference type="GO" id="GO:0030288">
    <property type="term" value="C:outer membrane-bounded periplasmic space"/>
    <property type="evidence" value="ECO:0007669"/>
    <property type="project" value="UniProtKB-UniRule"/>
</dbReference>
<dbReference type="GO" id="GO:0070206">
    <property type="term" value="P:protein trimerization"/>
    <property type="evidence" value="ECO:0007669"/>
    <property type="project" value="InterPro"/>
</dbReference>
<feature type="chain" id="PRO_5021050106" description="Cell division coordinator CpoB" evidence="2">
    <location>
        <begin position="25"/>
        <end position="252"/>
    </location>
</feature>
<proteinExistence type="inferred from homology"/>
<dbReference type="InterPro" id="IPR014162">
    <property type="entry name" value="CpoB_C"/>
</dbReference>